<organism evidence="2 3">
    <name type="scientific">Lacrimispora xylanisolvens</name>
    <dbReference type="NCBI Taxonomy" id="384636"/>
    <lineage>
        <taxon>Bacteria</taxon>
        <taxon>Bacillati</taxon>
        <taxon>Bacillota</taxon>
        <taxon>Clostridia</taxon>
        <taxon>Lachnospirales</taxon>
        <taxon>Lachnospiraceae</taxon>
        <taxon>Lacrimispora</taxon>
    </lineage>
</organism>
<sequence length="180" mass="20182">MRSSESHISFGHFIANSMIGLGIFNTIIFGTFTLSVMMHPELSFVYRILGFLITGCGISLIVFGKKRMKLIDEFRRYQILLSTNSSGSIVSLANAINSPKEEVIKKLNLMIKRKFFKDVYIDIASECILPGTKVVSQRKIEEKQNFVTVTCHNCGASNKIINGKVGECEYCGSPLSWKKK</sequence>
<comment type="caution">
    <text evidence="2">The sequence shown here is derived from an EMBL/GenBank/DDBJ whole genome shotgun (WGS) entry which is preliminary data.</text>
</comment>
<protein>
    <submittedName>
        <fullName evidence="2">Uncharacterized protein</fullName>
    </submittedName>
</protein>
<keyword evidence="1" id="KW-0472">Membrane</keyword>
<keyword evidence="1" id="KW-0812">Transmembrane</keyword>
<keyword evidence="3" id="KW-1185">Reference proteome</keyword>
<gene>
    <name evidence="2" type="ORF">BXY41_11855</name>
</gene>
<reference evidence="2 3" key="1">
    <citation type="submission" date="2018-02" db="EMBL/GenBank/DDBJ databases">
        <title>Genomic Encyclopedia of Archaeal and Bacterial Type Strains, Phase II (KMG-II): from individual species to whole genera.</title>
        <authorList>
            <person name="Goeker M."/>
        </authorList>
    </citation>
    <scope>NUCLEOTIDE SEQUENCE [LARGE SCALE GENOMIC DNA]</scope>
    <source>
        <strain evidence="2 3">DSM 3808</strain>
    </source>
</reference>
<accession>A0A2S6HFU8</accession>
<keyword evidence="1" id="KW-1133">Transmembrane helix</keyword>
<dbReference type="EMBL" id="PTJA01000018">
    <property type="protein sequence ID" value="PPK76365.1"/>
    <property type="molecule type" value="Genomic_DNA"/>
</dbReference>
<proteinExistence type="predicted"/>
<dbReference type="Proteomes" id="UP000237749">
    <property type="component" value="Unassembled WGS sequence"/>
</dbReference>
<evidence type="ECO:0000313" key="2">
    <source>
        <dbReference type="EMBL" id="PPK76365.1"/>
    </source>
</evidence>
<dbReference type="AlphaFoldDB" id="A0A2S6HFU8"/>
<dbReference type="OrthoDB" id="1864001at2"/>
<feature type="transmembrane region" description="Helical" evidence="1">
    <location>
        <begin position="44"/>
        <end position="63"/>
    </location>
</feature>
<feature type="transmembrane region" description="Helical" evidence="1">
    <location>
        <begin position="12"/>
        <end position="38"/>
    </location>
</feature>
<dbReference type="RefSeq" id="WP_104439557.1">
    <property type="nucleotide sequence ID" value="NZ_PTJA01000018.1"/>
</dbReference>
<name>A0A2S6HFU8_9FIRM</name>
<evidence type="ECO:0000313" key="3">
    <source>
        <dbReference type="Proteomes" id="UP000237749"/>
    </source>
</evidence>
<evidence type="ECO:0000256" key="1">
    <source>
        <dbReference type="SAM" id="Phobius"/>
    </source>
</evidence>